<proteinExistence type="predicted"/>
<protein>
    <submittedName>
        <fullName evidence="2">DUF4920 domain-containing protein</fullName>
    </submittedName>
</protein>
<accession>A0A831QLP6</accession>
<comment type="caution">
    <text evidence="2">The sequence shown here is derived from an EMBL/GenBank/DDBJ whole genome shotgun (WGS) entry which is preliminary data.</text>
</comment>
<dbReference type="Proteomes" id="UP000886191">
    <property type="component" value="Unassembled WGS sequence"/>
</dbReference>
<dbReference type="Pfam" id="PF16267">
    <property type="entry name" value="DUF4920"/>
    <property type="match status" value="1"/>
</dbReference>
<dbReference type="AlphaFoldDB" id="A0A831QLP6"/>
<keyword evidence="1" id="KW-0732">Signal</keyword>
<dbReference type="InterPro" id="IPR032577">
    <property type="entry name" value="DUF4920"/>
</dbReference>
<sequence>MKKFNITLIVLLFVFLGSAQDKKETSIESSLNSTGYSGFGKEINADDAISTTELSKAYENLHPSDSLPTKFRATVTDVCKAKGCWMKLKLEDGTEAMVRFKDYGFFMPKDIIGREVVVNGQAFVEEMTVDDQIHYAKDGGSSEADIATITSPKKTYGFEADGVLLLNP</sequence>
<name>A0A831QLP6_9FLAO</name>
<evidence type="ECO:0000313" key="2">
    <source>
        <dbReference type="EMBL" id="HEA19375.1"/>
    </source>
</evidence>
<feature type="signal peptide" evidence="1">
    <location>
        <begin position="1"/>
        <end position="19"/>
    </location>
</feature>
<feature type="chain" id="PRO_5032393551" evidence="1">
    <location>
        <begin position="20"/>
        <end position="168"/>
    </location>
</feature>
<dbReference type="EMBL" id="DRGL01000002">
    <property type="protein sequence ID" value="HEA19375.1"/>
    <property type="molecule type" value="Genomic_DNA"/>
</dbReference>
<organism evidence="2">
    <name type="scientific">Pricia antarctica</name>
    <dbReference type="NCBI Taxonomy" id="641691"/>
    <lineage>
        <taxon>Bacteria</taxon>
        <taxon>Pseudomonadati</taxon>
        <taxon>Bacteroidota</taxon>
        <taxon>Flavobacteriia</taxon>
        <taxon>Flavobacteriales</taxon>
        <taxon>Flavobacteriaceae</taxon>
        <taxon>Pricia</taxon>
    </lineage>
</organism>
<reference evidence="2" key="1">
    <citation type="journal article" date="2020" name="mSystems">
        <title>Genome- and Community-Level Interaction Insights into Carbon Utilization and Element Cycling Functions of Hydrothermarchaeota in Hydrothermal Sediment.</title>
        <authorList>
            <person name="Zhou Z."/>
            <person name="Liu Y."/>
            <person name="Xu W."/>
            <person name="Pan J."/>
            <person name="Luo Z.H."/>
            <person name="Li M."/>
        </authorList>
    </citation>
    <scope>NUCLEOTIDE SEQUENCE [LARGE SCALE GENOMIC DNA]</scope>
    <source>
        <strain evidence="2">HyVt-345</strain>
    </source>
</reference>
<gene>
    <name evidence="2" type="ORF">ENH87_00440</name>
</gene>
<evidence type="ECO:0000256" key="1">
    <source>
        <dbReference type="SAM" id="SignalP"/>
    </source>
</evidence>